<evidence type="ECO:0000313" key="2">
    <source>
        <dbReference type="EMBL" id="MBP2330824.1"/>
    </source>
</evidence>
<organism evidence="2 3">
    <name type="scientific">Kibdelosporangium banguiense</name>
    <dbReference type="NCBI Taxonomy" id="1365924"/>
    <lineage>
        <taxon>Bacteria</taxon>
        <taxon>Bacillati</taxon>
        <taxon>Actinomycetota</taxon>
        <taxon>Actinomycetes</taxon>
        <taxon>Pseudonocardiales</taxon>
        <taxon>Pseudonocardiaceae</taxon>
        <taxon>Kibdelosporangium</taxon>
    </lineage>
</organism>
<evidence type="ECO:0000259" key="1">
    <source>
        <dbReference type="PROSITE" id="PS50943"/>
    </source>
</evidence>
<dbReference type="InterPro" id="IPR043917">
    <property type="entry name" value="DUF5753"/>
</dbReference>
<keyword evidence="3" id="KW-1185">Reference proteome</keyword>
<sequence length="284" mass="31876">MTEPSRPTFLRRKLGAKLRRLREQAGMTLDDAAPKLDKARSSLHRIETGETRANVHIVRSMMDLYDCYSEGLLAETRQALKPRWYTAYGLKDLGYLDVETEAAEVRQFSAQVIPGLLQAPGYIRALFQGHHRSNPLVVDRSVEIRGIRQQRLTSEERPLKLVAVIDEAVLRRVVGGPKVMWQQLTALASMTKLPTVTLQVLPLNAGSHSAMQGGFNVLTFPDPEDPPMLYVEYQTGALHIENLEQVNEARLSFDHVQARAMSPAESCALIERLAAEADPWRIPD</sequence>
<dbReference type="Pfam" id="PF13560">
    <property type="entry name" value="HTH_31"/>
    <property type="match status" value="1"/>
</dbReference>
<dbReference type="Pfam" id="PF19054">
    <property type="entry name" value="DUF5753"/>
    <property type="match status" value="1"/>
</dbReference>
<feature type="domain" description="HTH cro/C1-type" evidence="1">
    <location>
        <begin position="18"/>
        <end position="73"/>
    </location>
</feature>
<dbReference type="SUPFAM" id="SSF47413">
    <property type="entry name" value="lambda repressor-like DNA-binding domains"/>
    <property type="match status" value="1"/>
</dbReference>
<reference evidence="2 3" key="1">
    <citation type="submission" date="2021-03" db="EMBL/GenBank/DDBJ databases">
        <title>Sequencing the genomes of 1000 actinobacteria strains.</title>
        <authorList>
            <person name="Klenk H.-P."/>
        </authorList>
    </citation>
    <scope>NUCLEOTIDE SEQUENCE [LARGE SCALE GENOMIC DNA]</scope>
    <source>
        <strain evidence="2 3">DSM 46670</strain>
    </source>
</reference>
<dbReference type="InterPro" id="IPR001387">
    <property type="entry name" value="Cro/C1-type_HTH"/>
</dbReference>
<dbReference type="Gene3D" id="1.10.260.40">
    <property type="entry name" value="lambda repressor-like DNA-binding domains"/>
    <property type="match status" value="1"/>
</dbReference>
<dbReference type="PROSITE" id="PS50943">
    <property type="entry name" value="HTH_CROC1"/>
    <property type="match status" value="1"/>
</dbReference>
<accession>A0ABS4U2D6</accession>
<dbReference type="EMBL" id="JAGINW010000001">
    <property type="protein sequence ID" value="MBP2330824.1"/>
    <property type="molecule type" value="Genomic_DNA"/>
</dbReference>
<comment type="caution">
    <text evidence="2">The sequence shown here is derived from an EMBL/GenBank/DDBJ whole genome shotgun (WGS) entry which is preliminary data.</text>
</comment>
<dbReference type="InterPro" id="IPR010982">
    <property type="entry name" value="Lambda_DNA-bd_dom_sf"/>
</dbReference>
<dbReference type="Proteomes" id="UP001519332">
    <property type="component" value="Unassembled WGS sequence"/>
</dbReference>
<dbReference type="CDD" id="cd00093">
    <property type="entry name" value="HTH_XRE"/>
    <property type="match status" value="1"/>
</dbReference>
<name>A0ABS4U2D6_9PSEU</name>
<dbReference type="GO" id="GO:0003677">
    <property type="term" value="F:DNA binding"/>
    <property type="evidence" value="ECO:0007669"/>
    <property type="project" value="UniProtKB-KW"/>
</dbReference>
<evidence type="ECO:0000313" key="3">
    <source>
        <dbReference type="Proteomes" id="UP001519332"/>
    </source>
</evidence>
<dbReference type="SMART" id="SM00530">
    <property type="entry name" value="HTH_XRE"/>
    <property type="match status" value="1"/>
</dbReference>
<gene>
    <name evidence="2" type="ORF">JOF56_011209</name>
</gene>
<proteinExistence type="predicted"/>
<keyword evidence="2" id="KW-0238">DNA-binding</keyword>
<dbReference type="RefSeq" id="WP_307855715.1">
    <property type="nucleotide sequence ID" value="NZ_JAGINW010000001.1"/>
</dbReference>
<protein>
    <submittedName>
        <fullName evidence="2">DNA-binding XRE family transcriptional regulator</fullName>
    </submittedName>
</protein>